<feature type="domain" description="Beta-lactamase-related" evidence="2">
    <location>
        <begin position="23"/>
        <end position="319"/>
    </location>
</feature>
<dbReference type="NCBIfam" id="NF009622">
    <property type="entry name" value="PRK13128.1"/>
    <property type="match status" value="1"/>
</dbReference>
<dbReference type="InterPro" id="IPR012338">
    <property type="entry name" value="Beta-lactam/transpept-like"/>
</dbReference>
<dbReference type="Proteomes" id="UP001549143">
    <property type="component" value="Unassembled WGS sequence"/>
</dbReference>
<dbReference type="Gene3D" id="2.40.128.50">
    <property type="match status" value="2"/>
</dbReference>
<dbReference type="PANTHER" id="PTHR46825:SF9">
    <property type="entry name" value="BETA-LACTAMASE-RELATED DOMAIN-CONTAINING PROTEIN"/>
    <property type="match status" value="1"/>
</dbReference>
<keyword evidence="5" id="KW-1185">Reference proteome</keyword>
<dbReference type="InterPro" id="IPR001466">
    <property type="entry name" value="Beta-lactam-related"/>
</dbReference>
<proteinExistence type="predicted"/>
<dbReference type="EMBL" id="JBEPMN010000017">
    <property type="protein sequence ID" value="MET3662991.1"/>
    <property type="molecule type" value="Genomic_DNA"/>
</dbReference>
<comment type="caution">
    <text evidence="4">The sequence shown here is derived from an EMBL/GenBank/DDBJ whole genome shotgun (WGS) entry which is preliminary data.</text>
</comment>
<dbReference type="InterPro" id="IPR012856">
    <property type="entry name" value="DAP_B_dom"/>
</dbReference>
<keyword evidence="1 4" id="KW-0031">Aminopeptidase</keyword>
<dbReference type="PANTHER" id="PTHR46825">
    <property type="entry name" value="D-ALANYL-D-ALANINE-CARBOXYPEPTIDASE/ENDOPEPTIDASE AMPH"/>
    <property type="match status" value="1"/>
</dbReference>
<sequence length="519" mass="56385">MKSLNLPALEAALNLLPIRFAGPGGVAVVVHEGKEVASRVWGYASLETHARMTRRTRLPICSISKQFTCGSILGEFGGTEALEAVLPDFLPNFEGRRPTVRQLCDNQSGLRDYWAMTVLEGARAEQTFRREDALPMVAAIRGGHFHPGAGYSYCNCNYRILAELATVSGKALEDLCRRHIWEPAGMATAVLAPDTRHPVDSVTGYEGNDAVGFLAADNGVYWTGDAGISASLDDLLAYERWIDATREDENSIYRRISAKPRFADGSAARYGFGLAHDEISGLAVTGHGGALRGFRAHRLNARDERISVVVMFNHEADAHGAAVGLFRAGLGLAQPAGKAVASDWKGQWLCPTTGLLARLEPQGDMAKLRFATSPETLFQTAEGRLESTDTIVERNGEALRMRRLRDNLDTIMHPVPVVEMADAGEIAGDYVCAETGANLRIETHGGAAFVLFSGRFGEGRMEPVHPAGPDIWLVRTRRSMDAPAPGDWTLHISRDSSGRVSGAMLGCWLARKLDYRRAA</sequence>
<dbReference type="EC" id="3.4.11.19" evidence="4"/>
<dbReference type="SUPFAM" id="SSF56601">
    <property type="entry name" value="beta-lactamase/transpeptidase-like"/>
    <property type="match status" value="1"/>
</dbReference>
<evidence type="ECO:0000256" key="1">
    <source>
        <dbReference type="ARBA" id="ARBA00022438"/>
    </source>
</evidence>
<dbReference type="SUPFAM" id="SSF50886">
    <property type="entry name" value="D-aminopeptidase, middle and C-terminal domains"/>
    <property type="match status" value="2"/>
</dbReference>
<name>A0ABV2KPL8_9HYPH</name>
<dbReference type="Pfam" id="PF00144">
    <property type="entry name" value="Beta-lactamase"/>
    <property type="match status" value="1"/>
</dbReference>
<dbReference type="InterPro" id="IPR050491">
    <property type="entry name" value="AmpC-like"/>
</dbReference>
<dbReference type="RefSeq" id="WP_354152824.1">
    <property type="nucleotide sequence ID" value="NZ_JBEPMN010000017.1"/>
</dbReference>
<feature type="domain" description="D-aminopeptidase" evidence="3">
    <location>
        <begin position="340"/>
        <end position="515"/>
    </location>
</feature>
<dbReference type="Gene3D" id="3.40.710.10">
    <property type="entry name" value="DD-peptidase/beta-lactamase superfamily"/>
    <property type="match status" value="1"/>
</dbReference>
<evidence type="ECO:0000313" key="4">
    <source>
        <dbReference type="EMBL" id="MET3662991.1"/>
    </source>
</evidence>
<dbReference type="Pfam" id="PF07930">
    <property type="entry name" value="DAP_B"/>
    <property type="match status" value="1"/>
</dbReference>
<gene>
    <name evidence="4" type="ORF">ABID44_003344</name>
</gene>
<dbReference type="GO" id="GO:0004177">
    <property type="term" value="F:aminopeptidase activity"/>
    <property type="evidence" value="ECO:0007669"/>
    <property type="project" value="UniProtKB-KW"/>
</dbReference>
<keyword evidence="4" id="KW-0378">Hydrolase</keyword>
<protein>
    <submittedName>
        <fullName evidence="4">D-aminopeptidase</fullName>
        <ecNumber evidence="4">3.4.11.19</ecNumber>
    </submittedName>
</protein>
<accession>A0ABV2KPL8</accession>
<reference evidence="4 5" key="1">
    <citation type="submission" date="2024-06" db="EMBL/GenBank/DDBJ databases">
        <title>Genomic Encyclopedia of Type Strains, Phase IV (KMG-IV): sequencing the most valuable type-strain genomes for metagenomic binning, comparative biology and taxonomic classification.</title>
        <authorList>
            <person name="Goeker M."/>
        </authorList>
    </citation>
    <scope>NUCLEOTIDE SEQUENCE [LARGE SCALE GENOMIC DNA]</scope>
    <source>
        <strain evidence="4 5">DSM 19730</strain>
    </source>
</reference>
<evidence type="ECO:0000259" key="3">
    <source>
        <dbReference type="Pfam" id="PF07930"/>
    </source>
</evidence>
<dbReference type="InterPro" id="IPR027279">
    <property type="entry name" value="D_amino_pept/lipop_sf"/>
</dbReference>
<evidence type="ECO:0000313" key="5">
    <source>
        <dbReference type="Proteomes" id="UP001549143"/>
    </source>
</evidence>
<evidence type="ECO:0000259" key="2">
    <source>
        <dbReference type="Pfam" id="PF00144"/>
    </source>
</evidence>
<keyword evidence="1 4" id="KW-0645">Protease</keyword>
<organism evidence="4 5">
    <name type="scientific">Aquamicrobium ahrensii</name>
    <dbReference type="NCBI Taxonomy" id="469551"/>
    <lineage>
        <taxon>Bacteria</taxon>
        <taxon>Pseudomonadati</taxon>
        <taxon>Pseudomonadota</taxon>
        <taxon>Alphaproteobacteria</taxon>
        <taxon>Hyphomicrobiales</taxon>
        <taxon>Phyllobacteriaceae</taxon>
        <taxon>Aquamicrobium</taxon>
    </lineage>
</organism>